<dbReference type="Pfam" id="PF02958">
    <property type="entry name" value="EcKL"/>
    <property type="match status" value="1"/>
</dbReference>
<name>A0A212F2J2_DANPL</name>
<dbReference type="InterPro" id="IPR015897">
    <property type="entry name" value="CHK_kinase-like"/>
</dbReference>
<dbReference type="KEGG" id="dpl:KGM_210528"/>
<organism evidence="1 2">
    <name type="scientific">Danaus plexippus plexippus</name>
    <dbReference type="NCBI Taxonomy" id="278856"/>
    <lineage>
        <taxon>Eukaryota</taxon>
        <taxon>Metazoa</taxon>
        <taxon>Ecdysozoa</taxon>
        <taxon>Arthropoda</taxon>
        <taxon>Hexapoda</taxon>
        <taxon>Insecta</taxon>
        <taxon>Pterygota</taxon>
        <taxon>Neoptera</taxon>
        <taxon>Endopterygota</taxon>
        <taxon>Lepidoptera</taxon>
        <taxon>Glossata</taxon>
        <taxon>Ditrysia</taxon>
        <taxon>Papilionoidea</taxon>
        <taxon>Nymphalidae</taxon>
        <taxon>Danainae</taxon>
        <taxon>Danaini</taxon>
        <taxon>Danaina</taxon>
        <taxon>Danaus</taxon>
        <taxon>Danaus</taxon>
    </lineage>
</organism>
<dbReference type="SUPFAM" id="SSF56112">
    <property type="entry name" value="Protein kinase-like (PK-like)"/>
    <property type="match status" value="1"/>
</dbReference>
<dbReference type="SMART" id="SM00587">
    <property type="entry name" value="CHK"/>
    <property type="match status" value="1"/>
</dbReference>
<evidence type="ECO:0000313" key="2">
    <source>
        <dbReference type="Proteomes" id="UP000007151"/>
    </source>
</evidence>
<dbReference type="InterPro" id="IPR004119">
    <property type="entry name" value="EcKL"/>
</dbReference>
<accession>A0A212F2J2</accession>
<comment type="caution">
    <text evidence="1">The sequence shown here is derived from an EMBL/GenBank/DDBJ whole genome shotgun (WGS) entry which is preliminary data.</text>
</comment>
<dbReference type="eggNOG" id="ENOG502T8KF">
    <property type="taxonomic scope" value="Eukaryota"/>
</dbReference>
<dbReference type="STRING" id="278856.A0A212F2J2"/>
<dbReference type="PANTHER" id="PTHR11012">
    <property type="entry name" value="PROTEIN KINASE-LIKE DOMAIN-CONTAINING"/>
    <property type="match status" value="1"/>
</dbReference>
<dbReference type="GO" id="GO:0016301">
    <property type="term" value="F:kinase activity"/>
    <property type="evidence" value="ECO:0007669"/>
    <property type="project" value="UniProtKB-KW"/>
</dbReference>
<evidence type="ECO:0000313" key="1">
    <source>
        <dbReference type="EMBL" id="OWR47943.1"/>
    </source>
</evidence>
<dbReference type="Proteomes" id="UP000007151">
    <property type="component" value="Unassembled WGS sequence"/>
</dbReference>
<dbReference type="PANTHER" id="PTHR11012:SF8">
    <property type="entry name" value="JUVENILE HORMONE-INDUCIBLE PROTEIN 26"/>
    <property type="match status" value="1"/>
</dbReference>
<proteinExistence type="predicted"/>
<dbReference type="EMBL" id="AGBW02010741">
    <property type="protein sequence ID" value="OWR47943.1"/>
    <property type="molecule type" value="Genomic_DNA"/>
</dbReference>
<dbReference type="OrthoDB" id="191037at2759"/>
<gene>
    <name evidence="1" type="ORF">KGM_210528</name>
</gene>
<dbReference type="Gene3D" id="3.90.1200.10">
    <property type="match status" value="1"/>
</dbReference>
<dbReference type="AlphaFoldDB" id="A0A212F2J2"/>
<reference evidence="1 2" key="1">
    <citation type="journal article" date="2011" name="Cell">
        <title>The monarch butterfly genome yields insights into long-distance migration.</title>
        <authorList>
            <person name="Zhan S."/>
            <person name="Merlin C."/>
            <person name="Boore J.L."/>
            <person name="Reppert S.M."/>
        </authorList>
    </citation>
    <scope>NUCLEOTIDE SEQUENCE [LARGE SCALE GENOMIC DNA]</scope>
    <source>
        <strain evidence="1">F-2</strain>
    </source>
</reference>
<keyword evidence="2" id="KW-1185">Reference proteome</keyword>
<protein>
    <submittedName>
        <fullName evidence="1">Ecdysteroid 22-kinase</fullName>
    </submittedName>
</protein>
<dbReference type="InterPro" id="IPR011009">
    <property type="entry name" value="Kinase-like_dom_sf"/>
</dbReference>
<sequence>MDKPEQTLRETLEKVAKEYGYENYHIIQKAISTEGANYTTVLYQASIKAPEKEELKLFAKVAAVGENMRAVTPLKMFETESLFYNKLNEKYKELEDKYDVPAEHRFVTPKFYGESKEYLKETLVFEDLTAQGFTTHDRFVSIDWEYASKGLENLAKFHALSFAFSAYDPDGFKEMAVLKGRRDVDAALAYFKKVVTNATQVTKEANRERFSKFMNELIDSRDIDRFYGHRTRPVIIHGDYRPSNLMHRILDHGMEMVTVDYQTLEMANPIIDILFFIFVGSDKNFRDRHFHQSLNHYYDELSKALKRFRLNPQEVYAREDFDADFKEILPVGLLLSVFCLLIVTVQKEDVPVMKEVVDIEDFSIDPNVMYTERLNDVIDDYINMGVI</sequence>